<evidence type="ECO:0000256" key="1">
    <source>
        <dbReference type="ARBA" id="ARBA00022729"/>
    </source>
</evidence>
<feature type="compositionally biased region" description="Basic and acidic residues" evidence="2">
    <location>
        <begin position="569"/>
        <end position="578"/>
    </location>
</feature>
<feature type="compositionally biased region" description="Acidic residues" evidence="2">
    <location>
        <begin position="579"/>
        <end position="589"/>
    </location>
</feature>
<feature type="region of interest" description="Disordered" evidence="2">
    <location>
        <begin position="569"/>
        <end position="594"/>
    </location>
</feature>
<protein>
    <submittedName>
        <fullName evidence="3">Uncharacterized protein</fullName>
    </submittedName>
</protein>
<evidence type="ECO:0000313" key="4">
    <source>
        <dbReference type="Proteomes" id="UP001230188"/>
    </source>
</evidence>
<dbReference type="InterPro" id="IPR028994">
    <property type="entry name" value="Integrin_alpha_N"/>
</dbReference>
<sequence length="604" mass="65217">MFATTQVISANEHDDEVVWYEMVDGKAFEPHVVDDAAMVCVIIRCGRTLLRRQHPVSIHSFIHSQGVQAVYAADINADGRMDVLSASSSDHAFAWYEQGVDGEFTKHVIGLATGARSIVALDMDADGDADVVAAATAENTIFWFEQQEGVTWKRHVVSTSVHHVRQVWAGDLDGDGDMDILSASKSDNRITLFASDDGAQSFTQLVLDDEALDARSVFGYDVDGDGDVDVLAASAHDDTIALYDNPSWEKTVVTNDVRSPTFVHALDIDNDGFAEIFAAWDDSVTMHVREGDGYSADLVSNAVPGAHAVLASDFYGKGEFSVFVAAKARCRHRVVARVRSTHAGAHNFEANDVPETDDRRPEQAPHICAVRRANLRADAGAVPSAAVARPYDRSDNVRADETGTDDVRAVGDTDRVVRAIHRAHDHVPSHARALDFDSVRWCHESRDGICVQHDHDCDMLGGFWNRGGNNIGCNHLQDSGCFCCRGVLDPTLAPTVTPSASTTPTISLAPTIQAAANAGQSSGHSSSSKKNRVNSTAIAVPILVLLVLALAINPIGTSGHYELPIARQRSEEERKLNPYDDDDDMDVDSDGGSIEVNPIVSSVV</sequence>
<evidence type="ECO:0000313" key="3">
    <source>
        <dbReference type="EMBL" id="KAJ8599849.1"/>
    </source>
</evidence>
<organism evidence="3 4">
    <name type="scientific">Chrysophaeum taylorii</name>
    <dbReference type="NCBI Taxonomy" id="2483200"/>
    <lineage>
        <taxon>Eukaryota</taxon>
        <taxon>Sar</taxon>
        <taxon>Stramenopiles</taxon>
        <taxon>Ochrophyta</taxon>
        <taxon>Pelagophyceae</taxon>
        <taxon>Pelagomonadales</taxon>
        <taxon>Pelagomonadaceae</taxon>
        <taxon>Chrysophaeum</taxon>
    </lineage>
</organism>
<dbReference type="AlphaFoldDB" id="A0AAD7XIX4"/>
<reference evidence="3" key="1">
    <citation type="submission" date="2023-01" db="EMBL/GenBank/DDBJ databases">
        <title>Metagenome sequencing of chrysophaentin producing Chrysophaeum taylorii.</title>
        <authorList>
            <person name="Davison J."/>
            <person name="Bewley C."/>
        </authorList>
    </citation>
    <scope>NUCLEOTIDE SEQUENCE</scope>
    <source>
        <strain evidence="3">NIES-1699</strain>
    </source>
</reference>
<comment type="caution">
    <text evidence="3">The sequence shown here is derived from an EMBL/GenBank/DDBJ whole genome shotgun (WGS) entry which is preliminary data.</text>
</comment>
<dbReference type="Gene3D" id="2.130.10.130">
    <property type="entry name" value="Integrin alpha, N-terminal"/>
    <property type="match status" value="1"/>
</dbReference>
<gene>
    <name evidence="3" type="ORF">CTAYLR_005602</name>
</gene>
<dbReference type="PANTHER" id="PTHR44103:SF1">
    <property type="entry name" value="PROPROTEIN CONVERTASE P"/>
    <property type="match status" value="1"/>
</dbReference>
<dbReference type="Pfam" id="PF13517">
    <property type="entry name" value="FG-GAP_3"/>
    <property type="match status" value="2"/>
</dbReference>
<accession>A0AAD7XIX4</accession>
<keyword evidence="4" id="KW-1185">Reference proteome</keyword>
<proteinExistence type="predicted"/>
<keyword evidence="1" id="KW-0732">Signal</keyword>
<evidence type="ECO:0000256" key="2">
    <source>
        <dbReference type="SAM" id="MobiDB-lite"/>
    </source>
</evidence>
<dbReference type="InterPro" id="IPR013517">
    <property type="entry name" value="FG-GAP"/>
</dbReference>
<dbReference type="PANTHER" id="PTHR44103">
    <property type="entry name" value="PROPROTEIN CONVERTASE P"/>
    <property type="match status" value="1"/>
</dbReference>
<dbReference type="Proteomes" id="UP001230188">
    <property type="component" value="Unassembled WGS sequence"/>
</dbReference>
<dbReference type="EMBL" id="JAQMWT010000538">
    <property type="protein sequence ID" value="KAJ8599849.1"/>
    <property type="molecule type" value="Genomic_DNA"/>
</dbReference>
<name>A0AAD7XIX4_9STRA</name>
<dbReference type="SUPFAM" id="SSF69318">
    <property type="entry name" value="Integrin alpha N-terminal domain"/>
    <property type="match status" value="1"/>
</dbReference>